<keyword evidence="3 6" id="KW-0547">Nucleotide-binding</keyword>
<dbReference type="Proteomes" id="UP000002043">
    <property type="component" value="Chromosome"/>
</dbReference>
<dbReference type="InterPro" id="IPR014729">
    <property type="entry name" value="Rossmann-like_a/b/a_fold"/>
</dbReference>
<sequence length="298" mass="34456">MSLLRKVVFLQRKLQLIPPGSSLLVAFSGGADSVALVLALLELKGFIGWKRILLMHVNHMIRGGEAERDELFCREFAQRHQLPLLVERIDIPSIAEKKKENLESIAREERYRLLREVKDREGLDLIVTAHHLNDLVETVLLWLVRGCGTEGLMGFDEREGDVVRPLFLVKKEEIVAFVKGKGESWVEDSTNMDVGYARNRIRHRVIPELKKINPSFEENFLRLRALLKDEDSYLREKTKEALALVQQEGRKAFLKLHPALQRRVVMEIYGVRNFRLVEQIINSIKKGEELKTAQYRIS</sequence>
<dbReference type="KEGG" id="tal:Thal_0845"/>
<evidence type="ECO:0000256" key="4">
    <source>
        <dbReference type="ARBA" id="ARBA00022840"/>
    </source>
</evidence>
<dbReference type="PANTHER" id="PTHR43033">
    <property type="entry name" value="TRNA(ILE)-LYSIDINE SYNTHASE-RELATED"/>
    <property type="match status" value="1"/>
</dbReference>
<dbReference type="GO" id="GO:0005737">
    <property type="term" value="C:cytoplasm"/>
    <property type="evidence" value="ECO:0007669"/>
    <property type="project" value="UniProtKB-SubCell"/>
</dbReference>
<feature type="domain" description="tRNA(Ile)-lysidine synthase-like C-terminal" evidence="8">
    <location>
        <begin position="251"/>
        <end position="291"/>
    </location>
</feature>
<keyword evidence="6" id="KW-0963">Cytoplasm</keyword>
<dbReference type="Gene3D" id="3.40.50.620">
    <property type="entry name" value="HUPs"/>
    <property type="match status" value="1"/>
</dbReference>
<keyword evidence="4 6" id="KW-0067">ATP-binding</keyword>
<dbReference type="SUPFAM" id="SSF52402">
    <property type="entry name" value="Adenine nucleotide alpha hydrolases-like"/>
    <property type="match status" value="1"/>
</dbReference>
<dbReference type="InterPro" id="IPR011063">
    <property type="entry name" value="TilS/TtcA_N"/>
</dbReference>
<dbReference type="GO" id="GO:0006400">
    <property type="term" value="P:tRNA modification"/>
    <property type="evidence" value="ECO:0007669"/>
    <property type="project" value="UniProtKB-UniRule"/>
</dbReference>
<name>D3SL48_THEAH</name>
<proteinExistence type="inferred from homology"/>
<reference evidence="10" key="1">
    <citation type="journal article" date="2010" name="Stand. Genomic Sci.">
        <title>Complete genome sequence of Thermocrinis albus type strain (HI 11/12T).</title>
        <authorList>
            <person name="Wirth R."/>
            <person name="Sikorski J."/>
            <person name="Brambilla E."/>
            <person name="Misra M."/>
            <person name="Lapidus A."/>
            <person name="Copeland A."/>
            <person name="Nolan M."/>
            <person name="Lucas S."/>
            <person name="Chen F."/>
            <person name="Tice H."/>
            <person name="Cheng J.F."/>
            <person name="Han C."/>
            <person name="Detter J.C."/>
            <person name="Tapia R."/>
            <person name="Bruce D."/>
            <person name="Goodwin L."/>
            <person name="Pitluck S."/>
            <person name="Pati A."/>
            <person name="Anderson I."/>
            <person name="Ivanova N."/>
            <person name="Mavromatis K."/>
            <person name="Mikhailova N."/>
            <person name="Chen A."/>
            <person name="Palaniappan K."/>
            <person name="Bilek Y."/>
            <person name="Hader T."/>
            <person name="Land M."/>
            <person name="Hauser L."/>
            <person name="Chang Y.J."/>
            <person name="Jeffries C.D."/>
            <person name="Tindall B.J."/>
            <person name="Rohde M."/>
            <person name="Goker M."/>
            <person name="Bristow J."/>
            <person name="Eisen J.A."/>
            <person name="Markowitz V."/>
            <person name="Hugenholtz P."/>
            <person name="Kyrpides N.C."/>
            <person name="Klenk H.P."/>
        </authorList>
    </citation>
    <scope>NUCLEOTIDE SEQUENCE [LARGE SCALE GENOMIC DNA]</scope>
    <source>
        <strain evidence="10">DSM 14484 / JCM 11386 / HI 11/12</strain>
    </source>
</reference>
<dbReference type="InterPro" id="IPR012094">
    <property type="entry name" value="tRNA_Ile_lys_synt"/>
</dbReference>
<dbReference type="SUPFAM" id="SSF82829">
    <property type="entry name" value="MesJ substrate recognition domain-like"/>
    <property type="match status" value="1"/>
</dbReference>
<comment type="domain">
    <text evidence="6">The N-terminal region contains the highly conserved SGGXDS motif, predicted to be a P-loop motif involved in ATP binding.</text>
</comment>
<feature type="domain" description="tRNA(Ile)-lysidine/2-thiocytidine synthase N-terminal" evidence="7">
    <location>
        <begin position="23"/>
        <end position="204"/>
    </location>
</feature>
<keyword evidence="1 6" id="KW-0436">Ligase</keyword>
<feature type="binding site" evidence="6">
    <location>
        <begin position="28"/>
        <end position="33"/>
    </location>
    <ligand>
        <name>ATP</name>
        <dbReference type="ChEBI" id="CHEBI:30616"/>
    </ligand>
</feature>
<comment type="function">
    <text evidence="6">Ligates lysine onto the cytidine present at position 34 of the AUA codon-specific tRNA(Ile) that contains the anticodon CAU, in an ATP-dependent manner. Cytidine is converted to lysidine, thus changing the amino acid specificity of the tRNA from methionine to isoleucine.</text>
</comment>
<dbReference type="NCBIfam" id="TIGR02432">
    <property type="entry name" value="lysidine_TilS_N"/>
    <property type="match status" value="1"/>
</dbReference>
<evidence type="ECO:0000256" key="5">
    <source>
        <dbReference type="ARBA" id="ARBA00048539"/>
    </source>
</evidence>
<dbReference type="AlphaFoldDB" id="D3SL48"/>
<dbReference type="InterPro" id="IPR054377">
    <property type="entry name" value="TilS-like_C"/>
</dbReference>
<accession>D3SL48</accession>
<dbReference type="EMBL" id="CP001931">
    <property type="protein sequence ID" value="ADC89478.1"/>
    <property type="molecule type" value="Genomic_DNA"/>
</dbReference>
<dbReference type="GO" id="GO:0005524">
    <property type="term" value="F:ATP binding"/>
    <property type="evidence" value="ECO:0007669"/>
    <property type="project" value="UniProtKB-UniRule"/>
</dbReference>
<dbReference type="eggNOG" id="COG0037">
    <property type="taxonomic scope" value="Bacteria"/>
</dbReference>
<organism evidence="9 10">
    <name type="scientific">Thermocrinis albus (strain DSM 14484 / JCM 11386 / HI 11/12)</name>
    <dbReference type="NCBI Taxonomy" id="638303"/>
    <lineage>
        <taxon>Bacteria</taxon>
        <taxon>Pseudomonadati</taxon>
        <taxon>Aquificota</taxon>
        <taxon>Aquificia</taxon>
        <taxon>Aquificales</taxon>
        <taxon>Aquificaceae</taxon>
        <taxon>Thermocrinis</taxon>
    </lineage>
</organism>
<gene>
    <name evidence="6" type="primary">tilS</name>
    <name evidence="9" type="ordered locus">Thal_0845</name>
</gene>
<dbReference type="HOGENOM" id="CLU_018869_0_0_0"/>
<protein>
    <recommendedName>
        <fullName evidence="6">tRNA(Ile)-lysidine synthase</fullName>
        <ecNumber evidence="6">6.3.4.19</ecNumber>
    </recommendedName>
    <alternativeName>
        <fullName evidence="6">tRNA(Ile)-2-lysyl-cytidine synthase</fullName>
    </alternativeName>
    <alternativeName>
        <fullName evidence="6">tRNA(Ile)-lysidine synthetase</fullName>
    </alternativeName>
</protein>
<dbReference type="STRING" id="638303.Thal_0845"/>
<keyword evidence="2 6" id="KW-0819">tRNA processing</keyword>
<evidence type="ECO:0000256" key="1">
    <source>
        <dbReference type="ARBA" id="ARBA00022598"/>
    </source>
</evidence>
<dbReference type="Gene3D" id="1.20.59.20">
    <property type="match status" value="1"/>
</dbReference>
<dbReference type="Pfam" id="PF22132">
    <property type="entry name" value="TilS-like"/>
    <property type="match status" value="1"/>
</dbReference>
<comment type="similarity">
    <text evidence="6">Belongs to the tRNA(Ile)-lysidine synthase family.</text>
</comment>
<dbReference type="HAMAP" id="MF_01161">
    <property type="entry name" value="tRNA_Ile_lys_synt"/>
    <property type="match status" value="1"/>
</dbReference>
<dbReference type="EC" id="6.3.4.19" evidence="6"/>
<keyword evidence="10" id="KW-1185">Reference proteome</keyword>
<evidence type="ECO:0000313" key="10">
    <source>
        <dbReference type="Proteomes" id="UP000002043"/>
    </source>
</evidence>
<comment type="subcellular location">
    <subcellularLocation>
        <location evidence="6">Cytoplasm</location>
    </subcellularLocation>
</comment>
<dbReference type="InterPro" id="IPR012795">
    <property type="entry name" value="tRNA_Ile_lys_synt_N"/>
</dbReference>
<evidence type="ECO:0000259" key="7">
    <source>
        <dbReference type="Pfam" id="PF01171"/>
    </source>
</evidence>
<evidence type="ECO:0000256" key="3">
    <source>
        <dbReference type="ARBA" id="ARBA00022741"/>
    </source>
</evidence>
<evidence type="ECO:0000259" key="8">
    <source>
        <dbReference type="Pfam" id="PF22132"/>
    </source>
</evidence>
<dbReference type="OrthoDB" id="9807403at2"/>
<evidence type="ECO:0000313" key="9">
    <source>
        <dbReference type="EMBL" id="ADC89478.1"/>
    </source>
</evidence>
<evidence type="ECO:0000256" key="6">
    <source>
        <dbReference type="HAMAP-Rule" id="MF_01161"/>
    </source>
</evidence>
<dbReference type="CDD" id="cd01992">
    <property type="entry name" value="TilS_N"/>
    <property type="match status" value="1"/>
</dbReference>
<dbReference type="GO" id="GO:0032267">
    <property type="term" value="F:tRNA(Ile)-lysidine synthase activity"/>
    <property type="evidence" value="ECO:0007669"/>
    <property type="project" value="UniProtKB-EC"/>
</dbReference>
<dbReference type="RefSeq" id="WP_012991884.1">
    <property type="nucleotide sequence ID" value="NC_013894.1"/>
</dbReference>
<dbReference type="PANTHER" id="PTHR43033:SF1">
    <property type="entry name" value="TRNA(ILE)-LYSIDINE SYNTHASE-RELATED"/>
    <property type="match status" value="1"/>
</dbReference>
<dbReference type="Pfam" id="PF01171">
    <property type="entry name" value="ATP_bind_3"/>
    <property type="match status" value="1"/>
</dbReference>
<comment type="catalytic activity">
    <reaction evidence="5 6">
        <text>cytidine(34) in tRNA(Ile2) + L-lysine + ATP = lysidine(34) in tRNA(Ile2) + AMP + diphosphate + H(+)</text>
        <dbReference type="Rhea" id="RHEA:43744"/>
        <dbReference type="Rhea" id="RHEA-COMP:10625"/>
        <dbReference type="Rhea" id="RHEA-COMP:10670"/>
        <dbReference type="ChEBI" id="CHEBI:15378"/>
        <dbReference type="ChEBI" id="CHEBI:30616"/>
        <dbReference type="ChEBI" id="CHEBI:32551"/>
        <dbReference type="ChEBI" id="CHEBI:33019"/>
        <dbReference type="ChEBI" id="CHEBI:82748"/>
        <dbReference type="ChEBI" id="CHEBI:83665"/>
        <dbReference type="ChEBI" id="CHEBI:456215"/>
        <dbReference type="EC" id="6.3.4.19"/>
    </reaction>
</comment>
<evidence type="ECO:0000256" key="2">
    <source>
        <dbReference type="ARBA" id="ARBA00022694"/>
    </source>
</evidence>